<dbReference type="GO" id="GO:0006303">
    <property type="term" value="P:double-strand break repair via nonhomologous end joining"/>
    <property type="evidence" value="ECO:0007669"/>
    <property type="project" value="TreeGrafter"/>
</dbReference>
<dbReference type="GO" id="GO:0042800">
    <property type="term" value="F:histone H3K4 methyltransferase activity"/>
    <property type="evidence" value="ECO:0007669"/>
    <property type="project" value="TreeGrafter"/>
</dbReference>
<name>A0A016WCT1_9BILA</name>
<dbReference type="InterPro" id="IPR052709">
    <property type="entry name" value="Transposase-MT_Hybrid"/>
</dbReference>
<dbReference type="PANTHER" id="PTHR46060:SF2">
    <property type="entry name" value="HISTONE-LYSINE N-METHYLTRANSFERASE SETMAR"/>
    <property type="match status" value="1"/>
</dbReference>
<dbReference type="GO" id="GO:0044774">
    <property type="term" value="P:mitotic DNA integrity checkpoint signaling"/>
    <property type="evidence" value="ECO:0007669"/>
    <property type="project" value="TreeGrafter"/>
</dbReference>
<dbReference type="AlphaFoldDB" id="A0A016WCT1"/>
<dbReference type="GO" id="GO:0015074">
    <property type="term" value="P:DNA integration"/>
    <property type="evidence" value="ECO:0007669"/>
    <property type="project" value="TreeGrafter"/>
</dbReference>
<dbReference type="GO" id="GO:0000793">
    <property type="term" value="C:condensed chromosome"/>
    <property type="evidence" value="ECO:0007669"/>
    <property type="project" value="TreeGrafter"/>
</dbReference>
<dbReference type="GO" id="GO:0044547">
    <property type="term" value="F:DNA topoisomerase binding"/>
    <property type="evidence" value="ECO:0007669"/>
    <property type="project" value="TreeGrafter"/>
</dbReference>
<dbReference type="GO" id="GO:0000014">
    <property type="term" value="F:single-stranded DNA endodeoxyribonuclease activity"/>
    <property type="evidence" value="ECO:0007669"/>
    <property type="project" value="TreeGrafter"/>
</dbReference>
<dbReference type="InterPro" id="IPR001888">
    <property type="entry name" value="Transposase_1"/>
</dbReference>
<organism evidence="1 2">
    <name type="scientific">Ancylostoma ceylanicum</name>
    <dbReference type="NCBI Taxonomy" id="53326"/>
    <lineage>
        <taxon>Eukaryota</taxon>
        <taxon>Metazoa</taxon>
        <taxon>Ecdysozoa</taxon>
        <taxon>Nematoda</taxon>
        <taxon>Chromadorea</taxon>
        <taxon>Rhabditida</taxon>
        <taxon>Rhabditina</taxon>
        <taxon>Rhabditomorpha</taxon>
        <taxon>Strongyloidea</taxon>
        <taxon>Ancylostomatidae</taxon>
        <taxon>Ancylostomatinae</taxon>
        <taxon>Ancylostoma</taxon>
    </lineage>
</organism>
<dbReference type="Proteomes" id="UP000024635">
    <property type="component" value="Unassembled WGS sequence"/>
</dbReference>
<dbReference type="GO" id="GO:0003690">
    <property type="term" value="F:double-stranded DNA binding"/>
    <property type="evidence" value="ECO:0007669"/>
    <property type="project" value="TreeGrafter"/>
</dbReference>
<dbReference type="GO" id="GO:0000729">
    <property type="term" value="P:DNA double-strand break processing"/>
    <property type="evidence" value="ECO:0007669"/>
    <property type="project" value="TreeGrafter"/>
</dbReference>
<dbReference type="GO" id="GO:0035861">
    <property type="term" value="C:site of double-strand break"/>
    <property type="evidence" value="ECO:0007669"/>
    <property type="project" value="TreeGrafter"/>
</dbReference>
<reference evidence="2" key="1">
    <citation type="journal article" date="2015" name="Nat. Genet.">
        <title>The genome and transcriptome of the zoonotic hookworm Ancylostoma ceylanicum identify infection-specific gene families.</title>
        <authorList>
            <person name="Schwarz E.M."/>
            <person name="Hu Y."/>
            <person name="Antoshechkin I."/>
            <person name="Miller M.M."/>
            <person name="Sternberg P.W."/>
            <person name="Aroian R.V."/>
        </authorList>
    </citation>
    <scope>NUCLEOTIDE SEQUENCE</scope>
    <source>
        <strain evidence="2">HY135</strain>
    </source>
</reference>
<dbReference type="GO" id="GO:0005634">
    <property type="term" value="C:nucleus"/>
    <property type="evidence" value="ECO:0007669"/>
    <property type="project" value="TreeGrafter"/>
</dbReference>
<protein>
    <recommendedName>
        <fullName evidence="3">Transposase</fullName>
    </recommendedName>
</protein>
<evidence type="ECO:0008006" key="3">
    <source>
        <dbReference type="Google" id="ProtNLM"/>
    </source>
</evidence>
<dbReference type="InterPro" id="IPR036397">
    <property type="entry name" value="RNaseH_sf"/>
</dbReference>
<dbReference type="Gene3D" id="3.30.420.10">
    <property type="entry name" value="Ribonuclease H-like superfamily/Ribonuclease H"/>
    <property type="match status" value="1"/>
</dbReference>
<dbReference type="GO" id="GO:0031297">
    <property type="term" value="P:replication fork processing"/>
    <property type="evidence" value="ECO:0007669"/>
    <property type="project" value="TreeGrafter"/>
</dbReference>
<sequence>MFSRLDSTFNFNQIPPAMSVPGLRNALVKVLRDYAARVELQRGCQGATRGDVRDLLTFHLQSQALSVIVTSGTNCSMCGKKSILCPGTHCAELRTFGCGHVAHLTCCLEALGYKKVLSRWISHFLTDGTRFTLVSICQSLLLRPQRKEFLEDLIIGDESWILFDSNAHRAVWLPRGGDPPTQAKTDLHSKKSLLCCFWDSRGILYNELLPQEHIVTGNVYASQLQKLADAVRERRLRRASVHLLHDNARLHVAKETRDKLEELGWDTSPHPPYSPDIAPSDYTLFPPLKAFLAKKKFTKIEDVERAISDFFDSQSPQFCEKGIADLPLSWDIVETTDGLTSHPPPGPATHLQERRIRKRQLHYRRASQIRYVPEPLSHYILREV</sequence>
<dbReference type="GO" id="GO:0046975">
    <property type="term" value="F:histone H3K36 methyltransferase activity"/>
    <property type="evidence" value="ECO:0007669"/>
    <property type="project" value="TreeGrafter"/>
</dbReference>
<proteinExistence type="predicted"/>
<accession>A0A016WCT1</accession>
<keyword evidence="2" id="KW-1185">Reference proteome</keyword>
<gene>
    <name evidence="1" type="primary">Acey_s0791.g2369</name>
    <name evidence="1" type="ORF">Y032_0791g2369</name>
</gene>
<dbReference type="EMBL" id="JARK01000391">
    <property type="protein sequence ID" value="EYC37440.1"/>
    <property type="molecule type" value="Genomic_DNA"/>
</dbReference>
<dbReference type="OrthoDB" id="9970333at2759"/>
<dbReference type="Pfam" id="PF01359">
    <property type="entry name" value="Transposase_1"/>
    <property type="match status" value="1"/>
</dbReference>
<dbReference type="STRING" id="53326.A0A016WCT1"/>
<comment type="caution">
    <text evidence="1">The sequence shown here is derived from an EMBL/GenBank/DDBJ whole genome shotgun (WGS) entry which is preliminary data.</text>
</comment>
<evidence type="ECO:0000313" key="2">
    <source>
        <dbReference type="Proteomes" id="UP000024635"/>
    </source>
</evidence>
<dbReference type="PANTHER" id="PTHR46060">
    <property type="entry name" value="MARINER MOS1 TRANSPOSASE-LIKE PROTEIN"/>
    <property type="match status" value="1"/>
</dbReference>
<dbReference type="GO" id="GO:0003697">
    <property type="term" value="F:single-stranded DNA binding"/>
    <property type="evidence" value="ECO:0007669"/>
    <property type="project" value="TreeGrafter"/>
</dbReference>
<evidence type="ECO:0000313" key="1">
    <source>
        <dbReference type="EMBL" id="EYC37440.1"/>
    </source>
</evidence>